<evidence type="ECO:0000256" key="7">
    <source>
        <dbReference type="ARBA" id="ARBA00034457"/>
    </source>
</evidence>
<comment type="caution">
    <text evidence="11">The sequence shown here is derived from an EMBL/GenBank/DDBJ whole genome shotgun (WGS) entry which is preliminary data.</text>
</comment>
<evidence type="ECO:0000313" key="11">
    <source>
        <dbReference type="EMBL" id="CAH9146197.1"/>
    </source>
</evidence>
<comment type="function">
    <text evidence="7">Involved in the regulation of gamete interactions during the double fertilization and to prevent multiple-pollen tube attraction; mediates the redistribution of the gamete fusogen HAP2/GCS1 to the cell surface after secretion upon sperm arrival.</text>
</comment>
<keyword evidence="12" id="KW-1185">Reference proteome</keyword>
<protein>
    <recommendedName>
        <fullName evidence="10">Prolamin-like domain-containing protein</fullName>
    </recommendedName>
</protein>
<evidence type="ECO:0000256" key="9">
    <source>
        <dbReference type="SAM" id="MobiDB-lite"/>
    </source>
</evidence>
<dbReference type="Proteomes" id="UP001152523">
    <property type="component" value="Unassembled WGS sequence"/>
</dbReference>
<dbReference type="PANTHER" id="PTHR35293">
    <property type="entry name" value="EGG CELL-SECRETED PROTEIN 1.5"/>
    <property type="match status" value="1"/>
</dbReference>
<evidence type="ECO:0000256" key="8">
    <source>
        <dbReference type="ARBA" id="ARBA00034484"/>
    </source>
</evidence>
<keyword evidence="3" id="KW-0964">Secreted</keyword>
<comment type="subcellular location">
    <subcellularLocation>
        <location evidence="1">Cytoplasmic vesicle</location>
    </subcellularLocation>
    <subcellularLocation>
        <location evidence="2">Secreted</location>
    </subcellularLocation>
</comment>
<evidence type="ECO:0000256" key="1">
    <source>
        <dbReference type="ARBA" id="ARBA00004541"/>
    </source>
</evidence>
<evidence type="ECO:0000256" key="2">
    <source>
        <dbReference type="ARBA" id="ARBA00004613"/>
    </source>
</evidence>
<dbReference type="PANTHER" id="PTHR35293:SF1">
    <property type="entry name" value="EGG CELL-SECRETED PROTEIN 1.5"/>
    <property type="match status" value="1"/>
</dbReference>
<keyword evidence="6" id="KW-0968">Cytoplasmic vesicle</keyword>
<feature type="domain" description="Prolamin-like" evidence="10">
    <location>
        <begin position="103"/>
        <end position="168"/>
    </location>
</feature>
<evidence type="ECO:0000256" key="4">
    <source>
        <dbReference type="ARBA" id="ARBA00022729"/>
    </source>
</evidence>
<feature type="region of interest" description="Disordered" evidence="9">
    <location>
        <begin position="173"/>
        <end position="205"/>
    </location>
</feature>
<organism evidence="11 12">
    <name type="scientific">Cuscuta epithymum</name>
    <dbReference type="NCBI Taxonomy" id="186058"/>
    <lineage>
        <taxon>Eukaryota</taxon>
        <taxon>Viridiplantae</taxon>
        <taxon>Streptophyta</taxon>
        <taxon>Embryophyta</taxon>
        <taxon>Tracheophyta</taxon>
        <taxon>Spermatophyta</taxon>
        <taxon>Magnoliopsida</taxon>
        <taxon>eudicotyledons</taxon>
        <taxon>Gunneridae</taxon>
        <taxon>Pentapetalae</taxon>
        <taxon>asterids</taxon>
        <taxon>lamiids</taxon>
        <taxon>Solanales</taxon>
        <taxon>Convolvulaceae</taxon>
        <taxon>Cuscuteae</taxon>
        <taxon>Cuscuta</taxon>
        <taxon>Cuscuta subgen. Cuscuta</taxon>
    </lineage>
</organism>
<dbReference type="AlphaFoldDB" id="A0AAV0GEP6"/>
<gene>
    <name evidence="11" type="ORF">CEPIT_LOCUS42801</name>
</gene>
<reference evidence="11" key="1">
    <citation type="submission" date="2022-07" db="EMBL/GenBank/DDBJ databases">
        <authorList>
            <person name="Macas J."/>
            <person name="Novak P."/>
            <person name="Neumann P."/>
        </authorList>
    </citation>
    <scope>NUCLEOTIDE SEQUENCE</scope>
</reference>
<evidence type="ECO:0000256" key="6">
    <source>
        <dbReference type="ARBA" id="ARBA00023329"/>
    </source>
</evidence>
<dbReference type="GO" id="GO:0031410">
    <property type="term" value="C:cytoplasmic vesicle"/>
    <property type="evidence" value="ECO:0007669"/>
    <property type="project" value="UniProtKB-SubCell"/>
</dbReference>
<dbReference type="EMBL" id="CAMAPF010001094">
    <property type="protein sequence ID" value="CAH9146197.1"/>
    <property type="molecule type" value="Genomic_DNA"/>
</dbReference>
<keyword evidence="5" id="KW-0278">Fertilization</keyword>
<dbReference type="GO" id="GO:2000008">
    <property type="term" value="P:regulation of protein localization to cell surface"/>
    <property type="evidence" value="ECO:0007669"/>
    <property type="project" value="UniProtKB-ARBA"/>
</dbReference>
<comment type="similarity">
    <text evidence="8">Belongs to the plant egg cell-secreted peptide family.</text>
</comment>
<evidence type="ECO:0000256" key="5">
    <source>
        <dbReference type="ARBA" id="ARBA00023279"/>
    </source>
</evidence>
<dbReference type="GO" id="GO:0080155">
    <property type="term" value="P:regulation of double fertilization forming a zygote and endosperm"/>
    <property type="evidence" value="ECO:0007669"/>
    <property type="project" value="UniProtKB-ARBA"/>
</dbReference>
<evidence type="ECO:0000259" key="10">
    <source>
        <dbReference type="Pfam" id="PF05617"/>
    </source>
</evidence>
<evidence type="ECO:0000313" key="12">
    <source>
        <dbReference type="Proteomes" id="UP001152523"/>
    </source>
</evidence>
<accession>A0AAV0GEP6</accession>
<dbReference type="InterPro" id="IPR008502">
    <property type="entry name" value="Prolamin-like"/>
</dbReference>
<dbReference type="GO" id="GO:0005576">
    <property type="term" value="C:extracellular region"/>
    <property type="evidence" value="ECO:0007669"/>
    <property type="project" value="UniProtKB-SubCell"/>
</dbReference>
<proteinExistence type="inferred from homology"/>
<name>A0AAV0GEP6_9ASTE</name>
<evidence type="ECO:0000256" key="3">
    <source>
        <dbReference type="ARBA" id="ARBA00022525"/>
    </source>
</evidence>
<dbReference type="GO" id="GO:0009567">
    <property type="term" value="P:double fertilization forming a zygote and endosperm"/>
    <property type="evidence" value="ECO:0007669"/>
    <property type="project" value="InterPro"/>
</dbReference>
<dbReference type="InterPro" id="IPR044711">
    <property type="entry name" value="EC11-15"/>
</dbReference>
<keyword evidence="4" id="KW-0732">Signal</keyword>
<dbReference type="Pfam" id="PF05617">
    <property type="entry name" value="Prolamin_like"/>
    <property type="match status" value="1"/>
</dbReference>
<sequence length="215" mass="23532">MQHATLCLPLHFSSYKIVFKAPLFSRHSFKFIRRKTSKTLVMAPTASLSYTTIALKALLVLSLAATSLTTVLSARSLSVTESAADLRARLRLEEENPGQGSSECWESLFALRACTGEVILFFMNGETYLGQDCCHSIRSIQKHCWSHSLLESLGLTSQESDILRGYCDATAAEDGDGESARPPPTPPSRCLTTQPTVPTPSLPPSTFSFPIDLNF</sequence>